<keyword evidence="8 18" id="KW-0812">Transmembrane</keyword>
<feature type="transmembrane region" description="Helical" evidence="18">
    <location>
        <begin position="636"/>
        <end position="658"/>
    </location>
</feature>
<keyword evidence="12" id="KW-0460">Magnesium</keyword>
<dbReference type="InterPro" id="IPR023214">
    <property type="entry name" value="HAD_sf"/>
</dbReference>
<evidence type="ECO:0000313" key="20">
    <source>
        <dbReference type="Ensembl" id="ENSAMXP00005018549.1"/>
    </source>
</evidence>
<reference evidence="20" key="1">
    <citation type="submission" date="2025-08" db="UniProtKB">
        <authorList>
            <consortium name="Ensembl"/>
        </authorList>
    </citation>
    <scope>IDENTIFICATION</scope>
</reference>
<dbReference type="InterPro" id="IPR023299">
    <property type="entry name" value="ATPase_P-typ_cyto_dom_N"/>
</dbReference>
<comment type="similarity">
    <text evidence="3">Belongs to the cation transport ATPase (P-type) (TC 3.A.3) family. Type IIA subfamily.</text>
</comment>
<comment type="cofactor">
    <cofactor evidence="1">
        <name>Mg(2+)</name>
        <dbReference type="ChEBI" id="CHEBI:18420"/>
    </cofactor>
</comment>
<dbReference type="InterPro" id="IPR059000">
    <property type="entry name" value="ATPase_P-type_domA"/>
</dbReference>
<evidence type="ECO:0000256" key="7">
    <source>
        <dbReference type="ARBA" id="ARBA00022568"/>
    </source>
</evidence>
<dbReference type="FunFam" id="1.20.1110.10:FF:000065">
    <property type="entry name" value="Sarcoplasmic/endoplasmic reticulum calcium ATPase 1"/>
    <property type="match status" value="2"/>
</dbReference>
<dbReference type="FunFam" id="3.40.1110.10:FF:000003">
    <property type="entry name" value="Calcium-transporting ATPase"/>
    <property type="match status" value="1"/>
</dbReference>
<comment type="catalytic activity">
    <reaction evidence="17">
        <text>Ca(2+)(in) + ATP + H2O = Ca(2+)(out) + ADP + phosphate + H(+)</text>
        <dbReference type="Rhea" id="RHEA:18105"/>
        <dbReference type="ChEBI" id="CHEBI:15377"/>
        <dbReference type="ChEBI" id="CHEBI:15378"/>
        <dbReference type="ChEBI" id="CHEBI:29108"/>
        <dbReference type="ChEBI" id="CHEBI:30616"/>
        <dbReference type="ChEBI" id="CHEBI:43474"/>
        <dbReference type="ChEBI" id="CHEBI:456216"/>
        <dbReference type="EC" id="7.2.2.10"/>
    </reaction>
    <physiologicalReaction direction="left-to-right" evidence="17">
        <dbReference type="Rhea" id="RHEA:18106"/>
    </physiologicalReaction>
</comment>
<evidence type="ECO:0000256" key="17">
    <source>
        <dbReference type="ARBA" id="ARBA00047282"/>
    </source>
</evidence>
<dbReference type="EC" id="7.2.2.10" evidence="4"/>
<dbReference type="NCBIfam" id="TIGR01494">
    <property type="entry name" value="ATPase_P-type"/>
    <property type="match status" value="1"/>
</dbReference>
<feature type="transmembrane region" description="Helical" evidence="18">
    <location>
        <begin position="597"/>
        <end position="616"/>
    </location>
</feature>
<keyword evidence="13" id="KW-1278">Translocase</keyword>
<evidence type="ECO:0000256" key="8">
    <source>
        <dbReference type="ARBA" id="ARBA00022692"/>
    </source>
</evidence>
<evidence type="ECO:0000256" key="18">
    <source>
        <dbReference type="SAM" id="Phobius"/>
    </source>
</evidence>
<proteinExistence type="inferred from homology"/>
<dbReference type="Pfam" id="PF00122">
    <property type="entry name" value="E1-E2_ATPase"/>
    <property type="match status" value="1"/>
</dbReference>
<dbReference type="SUPFAM" id="SSF81653">
    <property type="entry name" value="Calcium ATPase, transduction domain A"/>
    <property type="match status" value="1"/>
</dbReference>
<evidence type="ECO:0000256" key="2">
    <source>
        <dbReference type="ARBA" id="ARBA00004477"/>
    </source>
</evidence>
<feature type="transmembrane region" description="Helical" evidence="18">
    <location>
        <begin position="225"/>
        <end position="243"/>
    </location>
</feature>
<dbReference type="InterPro" id="IPR008250">
    <property type="entry name" value="ATPase_P-typ_transduc_dom_A_sf"/>
</dbReference>
<keyword evidence="15" id="KW-0406">Ion transport</keyword>
<dbReference type="PROSITE" id="PS00154">
    <property type="entry name" value="ATPASE_E1_E2"/>
    <property type="match status" value="1"/>
</dbReference>
<evidence type="ECO:0000256" key="9">
    <source>
        <dbReference type="ARBA" id="ARBA00022741"/>
    </source>
</evidence>
<dbReference type="Gene3D" id="3.40.50.1000">
    <property type="entry name" value="HAD superfamily/HAD-like"/>
    <property type="match status" value="1"/>
</dbReference>
<evidence type="ECO:0000256" key="5">
    <source>
        <dbReference type="ARBA" id="ARBA00022448"/>
    </source>
</evidence>
<dbReference type="Pfam" id="PF00690">
    <property type="entry name" value="Cation_ATPase_N"/>
    <property type="match status" value="1"/>
</dbReference>
<evidence type="ECO:0000256" key="16">
    <source>
        <dbReference type="ARBA" id="ARBA00023136"/>
    </source>
</evidence>
<dbReference type="AlphaFoldDB" id="A0A8B9HWJ8"/>
<evidence type="ECO:0000256" key="14">
    <source>
        <dbReference type="ARBA" id="ARBA00022989"/>
    </source>
</evidence>
<dbReference type="SMART" id="SM00831">
    <property type="entry name" value="Cation_ATPase_N"/>
    <property type="match status" value="1"/>
</dbReference>
<dbReference type="GO" id="GO:0005388">
    <property type="term" value="F:P-type calcium transporter activity"/>
    <property type="evidence" value="ECO:0007669"/>
    <property type="project" value="UniProtKB-EC"/>
</dbReference>
<keyword evidence="14 18" id="KW-1133">Transmembrane helix</keyword>
<dbReference type="GO" id="GO:0005524">
    <property type="term" value="F:ATP binding"/>
    <property type="evidence" value="ECO:0007669"/>
    <property type="project" value="UniProtKB-KW"/>
</dbReference>
<dbReference type="GO" id="GO:0005789">
    <property type="term" value="C:endoplasmic reticulum membrane"/>
    <property type="evidence" value="ECO:0007669"/>
    <property type="project" value="UniProtKB-SubCell"/>
</dbReference>
<feature type="transmembrane region" description="Helical" evidence="18">
    <location>
        <begin position="263"/>
        <end position="286"/>
    </location>
</feature>
<evidence type="ECO:0000256" key="13">
    <source>
        <dbReference type="ARBA" id="ARBA00022967"/>
    </source>
</evidence>
<dbReference type="InterPro" id="IPR023298">
    <property type="entry name" value="ATPase_P-typ_TM_dom_sf"/>
</dbReference>
<dbReference type="InterPro" id="IPR018303">
    <property type="entry name" value="ATPase_P-typ_P_site"/>
</dbReference>
<dbReference type="Proteomes" id="UP000694621">
    <property type="component" value="Unplaced"/>
</dbReference>
<comment type="subcellular location">
    <subcellularLocation>
        <location evidence="2">Endoplasmic reticulum membrane</location>
        <topology evidence="2">Multi-pass membrane protein</topology>
    </subcellularLocation>
</comment>
<keyword evidence="10" id="KW-0106">Calcium</keyword>
<evidence type="ECO:0000256" key="11">
    <source>
        <dbReference type="ARBA" id="ARBA00022840"/>
    </source>
</evidence>
<dbReference type="PANTHER" id="PTHR42861">
    <property type="entry name" value="CALCIUM-TRANSPORTING ATPASE"/>
    <property type="match status" value="1"/>
</dbReference>
<organism evidence="20 21">
    <name type="scientific">Astyanax mexicanus</name>
    <name type="common">Blind cave fish</name>
    <name type="synonym">Astyanax fasciatus mexicanus</name>
    <dbReference type="NCBI Taxonomy" id="7994"/>
    <lineage>
        <taxon>Eukaryota</taxon>
        <taxon>Metazoa</taxon>
        <taxon>Chordata</taxon>
        <taxon>Craniata</taxon>
        <taxon>Vertebrata</taxon>
        <taxon>Euteleostomi</taxon>
        <taxon>Actinopterygii</taxon>
        <taxon>Neopterygii</taxon>
        <taxon>Teleostei</taxon>
        <taxon>Ostariophysi</taxon>
        <taxon>Characiformes</taxon>
        <taxon>Characoidei</taxon>
        <taxon>Acestrorhamphidae</taxon>
        <taxon>Acestrorhamphinae</taxon>
        <taxon>Astyanax</taxon>
    </lineage>
</organism>
<dbReference type="GO" id="GO:0016887">
    <property type="term" value="F:ATP hydrolysis activity"/>
    <property type="evidence" value="ECO:0007669"/>
    <property type="project" value="InterPro"/>
</dbReference>
<feature type="transmembrane region" description="Helical" evidence="18">
    <location>
        <begin position="670"/>
        <end position="694"/>
    </location>
</feature>
<keyword evidence="11" id="KW-0067">ATP-binding</keyword>
<evidence type="ECO:0000313" key="21">
    <source>
        <dbReference type="Proteomes" id="UP000694621"/>
    </source>
</evidence>
<keyword evidence="16 18" id="KW-0472">Membrane</keyword>
<dbReference type="Gene3D" id="2.70.150.10">
    <property type="entry name" value="Calcium-transporting ATPase, cytoplasmic transduction domain A"/>
    <property type="match status" value="2"/>
</dbReference>
<evidence type="ECO:0000259" key="19">
    <source>
        <dbReference type="SMART" id="SM00831"/>
    </source>
</evidence>
<name>A0A8B9HWJ8_ASTMX</name>
<dbReference type="InterPro" id="IPR004014">
    <property type="entry name" value="ATPase_P-typ_cation-transptr_N"/>
</dbReference>
<feature type="domain" description="Cation-transporting P-type ATPase N-terminal" evidence="19">
    <location>
        <begin position="3"/>
        <end position="74"/>
    </location>
</feature>
<dbReference type="PRINTS" id="PR00119">
    <property type="entry name" value="CATATPASE"/>
</dbReference>
<dbReference type="Pfam" id="PF00689">
    <property type="entry name" value="Cation_ATPase_C"/>
    <property type="match status" value="1"/>
</dbReference>
<dbReference type="InterPro" id="IPR006068">
    <property type="entry name" value="ATPase_P-typ_cation-transptr_C"/>
</dbReference>
<evidence type="ECO:0000256" key="3">
    <source>
        <dbReference type="ARBA" id="ARBA00005675"/>
    </source>
</evidence>
<accession>A0A8B9HWJ8</accession>
<dbReference type="Pfam" id="PF13246">
    <property type="entry name" value="Cation_ATPase"/>
    <property type="match status" value="1"/>
</dbReference>
<evidence type="ECO:0000256" key="15">
    <source>
        <dbReference type="ARBA" id="ARBA00023065"/>
    </source>
</evidence>
<evidence type="ECO:0000256" key="1">
    <source>
        <dbReference type="ARBA" id="ARBA00001946"/>
    </source>
</evidence>
<evidence type="ECO:0000256" key="4">
    <source>
        <dbReference type="ARBA" id="ARBA00012790"/>
    </source>
</evidence>
<keyword evidence="9" id="KW-0547">Nucleotide-binding</keyword>
<protein>
    <recommendedName>
        <fullName evidence="4">P-type Ca(2+) transporter</fullName>
        <ecNumber evidence="4">7.2.2.10</ecNumber>
    </recommendedName>
</protein>
<keyword evidence="5" id="KW-0813">Transport</keyword>
<dbReference type="SUPFAM" id="SSF81665">
    <property type="entry name" value="Calcium ATPase, transmembrane domain M"/>
    <property type="match status" value="1"/>
</dbReference>
<evidence type="ECO:0000256" key="12">
    <source>
        <dbReference type="ARBA" id="ARBA00022842"/>
    </source>
</evidence>
<dbReference type="FunFam" id="2.70.150.10:FF:000160">
    <property type="entry name" value="Sarcoplasmic/endoplasmic reticulum calcium ATPase 1"/>
    <property type="match status" value="1"/>
</dbReference>
<keyword evidence="7" id="KW-0109">Calcium transport</keyword>
<dbReference type="Gene3D" id="3.40.1110.10">
    <property type="entry name" value="Calcium-transporting ATPase, cytoplasmic domain N"/>
    <property type="match status" value="1"/>
</dbReference>
<evidence type="ECO:0000256" key="6">
    <source>
        <dbReference type="ARBA" id="ARBA00022553"/>
    </source>
</evidence>
<evidence type="ECO:0000256" key="10">
    <source>
        <dbReference type="ARBA" id="ARBA00022837"/>
    </source>
</evidence>
<keyword evidence="6" id="KW-0597">Phosphoprotein</keyword>
<dbReference type="Gene3D" id="1.20.1110.10">
    <property type="entry name" value="Calcium-transporting ATPase, transmembrane domain"/>
    <property type="match status" value="2"/>
</dbReference>
<dbReference type="InterPro" id="IPR001757">
    <property type="entry name" value="P_typ_ATPase"/>
</dbReference>
<dbReference type="SUPFAM" id="SSF81660">
    <property type="entry name" value="Metal cation-transporting ATPase, ATP-binding domain N"/>
    <property type="match status" value="1"/>
</dbReference>
<dbReference type="Ensembl" id="ENSAMXT00005020496.1">
    <property type="protein sequence ID" value="ENSAMXP00005018549.1"/>
    <property type="gene ID" value="ENSAMXG00005008697.1"/>
</dbReference>
<sequence length="731" mass="81741">MENAHTQESAECLAYFSVNEGTGLSPEQFKKNLAKFGYNELPAEEGKTIWELVVEQFEDLLVRILLLAACISFERNAESAIEALKEYEPEMGKVYRADRKSVQRIKAREIVPGDIVEVSVGDKVPADIRITSIKSTTLRVDQSILTGESVSVIKHTESVPDPRAVNQDKKNMLFSGTNIAAGKAIGVAVATGVSTEIGKIRDQMAATEQEKTPLQQKLDEFGEQLSKVISLICVAVWMINIGHFNDPVHGGSWIRGAVYYFKIAVALAVAAIPEGLPAVITTCLALGTRRMAKKNAIVRSLPSVETLGCTSVICSDKTGTLTTNQMCVTKMFIIDKVEGDSVSLDQYDISGSKYTPEGEVTKRGLPVKCGQLDGLIELATICALCNDSSLDYNESKGIYEKVGEATETALCCLVEKMNVFNTEVRGLSKVERANACCSVIKQLMKKEFTLEFSRDRKSMSVYCSPGKPSKAPMGNKMFVKGAPEGVIDRCAYVRVGTNRVPLTGPVKDKIMAVIKEWGTGRDTLRCLALATRDSPLRKEEMNLEDSTKHKQCVSHKYSYMQTYRIASDWLTALFCNVIYVTSQHNQSLVRMPPWSNLWLVAAMSLSMSLHFMIIYVDPLPMIFKLTHLTLEQWLVVLKLSFPVILIDELLKFVARNYLELGLYYSYYSSFTNFVFGLWMVVCGIQLLVYIYIYFYFFQGFFSIILYLFEICIIIRVCMEFSQAKALDFFCH</sequence>